<gene>
    <name evidence="1" type="ORF">Ccl03g_46280</name>
</gene>
<organism evidence="1 2">
    <name type="scientific">Enterocloster clostridioformis</name>
    <dbReference type="NCBI Taxonomy" id="1531"/>
    <lineage>
        <taxon>Bacteria</taxon>
        <taxon>Bacillati</taxon>
        <taxon>Bacillota</taxon>
        <taxon>Clostridia</taxon>
        <taxon>Lachnospirales</taxon>
        <taxon>Lachnospiraceae</taxon>
        <taxon>Enterocloster</taxon>
    </lineage>
</organism>
<comment type="caution">
    <text evidence="1">The sequence shown here is derived from an EMBL/GenBank/DDBJ whole genome shotgun (WGS) entry which is preliminary data.</text>
</comment>
<evidence type="ECO:0000313" key="2">
    <source>
        <dbReference type="Proteomes" id="UP000315200"/>
    </source>
</evidence>
<proteinExistence type="predicted"/>
<accession>A0A829W9D6</accession>
<protein>
    <submittedName>
        <fullName evidence="1">Uncharacterized protein</fullName>
    </submittedName>
</protein>
<dbReference type="Proteomes" id="UP000315200">
    <property type="component" value="Unassembled WGS sequence"/>
</dbReference>
<sequence>MTAAVLLIKRDTVAIETPDISAIWEMVGFVDMADTSQSNDIFRIHQNRRNVQGECKKCKFLQSIDNKMKKRYSNK</sequence>
<evidence type="ECO:0000313" key="1">
    <source>
        <dbReference type="EMBL" id="GEA38915.1"/>
    </source>
</evidence>
<dbReference type="AlphaFoldDB" id="A0A829W9D6"/>
<name>A0A829W9D6_9FIRM</name>
<reference evidence="1 2" key="1">
    <citation type="submission" date="2019-06" db="EMBL/GenBank/DDBJ databases">
        <title>Draft genome sequence of [Clostridium] clostridioforme NBRC 113352.</title>
        <authorList>
            <person name="Miura T."/>
            <person name="Furukawa M."/>
            <person name="Shimamura M."/>
            <person name="Ohyama Y."/>
            <person name="Yamazoe A."/>
            <person name="Kawasaki H."/>
        </authorList>
    </citation>
    <scope>NUCLEOTIDE SEQUENCE [LARGE SCALE GENOMIC DNA]</scope>
    <source>
        <strain evidence="1 2">NBRC 113352</strain>
    </source>
</reference>
<dbReference type="EMBL" id="BJLB01000001">
    <property type="protein sequence ID" value="GEA38915.1"/>
    <property type="molecule type" value="Genomic_DNA"/>
</dbReference>